<dbReference type="GO" id="GO:0009982">
    <property type="term" value="F:pseudouridine synthase activity"/>
    <property type="evidence" value="ECO:0007669"/>
    <property type="project" value="InterPro"/>
</dbReference>
<feature type="domain" description="Pseudouridine synthase RsuA/RluA-like" evidence="1">
    <location>
        <begin position="227"/>
        <end position="436"/>
    </location>
</feature>
<name>A0AAP0MX79_9ROSI</name>
<evidence type="ECO:0000313" key="3">
    <source>
        <dbReference type="Proteomes" id="UP001428341"/>
    </source>
</evidence>
<dbReference type="InterPro" id="IPR006145">
    <property type="entry name" value="PsdUridine_synth_RsuA/RluA"/>
</dbReference>
<sequence>MSSVSFSSIFTNNGRSLGAPVSLLRTLASTHASCHRNIYKSNVVLSFSSSNRNFVCESWKRHVFTHTDTAAIAAATTPSSYGYPEYHRLLPCPSQNCPPRVEHLVVSEGGPVLEYICRELNLPPLFVADLIHFGAVYYALVCPKPPLTATPEQMRVFKEVTDPSVLSKRSSIKGKTVREAQKTFRITHVDQIVEAGTYLRVHVHPKRFPRCYDIDWNSRIIAVTESHVVLDKPAGTSVCNSSIKISFSLFADFSIVSSPLPVYAVDHAVPFPLDIFYLVGGTTDNIEESCATFASRALGLTTPLRTTHQIDNCTEGCVVLARTQEYCSIFHRKIREKKVKKLYLALTAAPLPVGIMTHYMRPINIAPRLVSEDFIKGWYLCQLEVMECKKVPWPDATVGKAYSIEDCGWPSRDYAYECKIKLLTGRTHQVRAQLAACGAPIVGDSMYMPAAIAQLSSPGLNPFGKCQKEYASDDDKEMAVIEWISQHGKEPSVAIGLQACHISWDDGECCYEARSPWWRCKCNVGSGV</sequence>
<dbReference type="AlphaFoldDB" id="A0AAP0MX79"/>
<gene>
    <name evidence="2" type="ORF">WN944_012072</name>
</gene>
<dbReference type="PANTHER" id="PTHR21600:SF52">
    <property type="entry name" value="PSEUDOURIDINE SYNTHASE RSUA_RLUA-LIKE DOMAIN-CONTAINING PROTEIN"/>
    <property type="match status" value="1"/>
</dbReference>
<keyword evidence="3" id="KW-1185">Reference proteome</keyword>
<organism evidence="2 3">
    <name type="scientific">Citrus x changshan-huyou</name>
    <dbReference type="NCBI Taxonomy" id="2935761"/>
    <lineage>
        <taxon>Eukaryota</taxon>
        <taxon>Viridiplantae</taxon>
        <taxon>Streptophyta</taxon>
        <taxon>Embryophyta</taxon>
        <taxon>Tracheophyta</taxon>
        <taxon>Spermatophyta</taxon>
        <taxon>Magnoliopsida</taxon>
        <taxon>eudicotyledons</taxon>
        <taxon>Gunneridae</taxon>
        <taxon>Pentapetalae</taxon>
        <taxon>rosids</taxon>
        <taxon>malvids</taxon>
        <taxon>Sapindales</taxon>
        <taxon>Rutaceae</taxon>
        <taxon>Aurantioideae</taxon>
        <taxon>Citrus</taxon>
    </lineage>
</organism>
<dbReference type="CDD" id="cd02869">
    <property type="entry name" value="PseudoU_synth_RluA_like"/>
    <property type="match status" value="1"/>
</dbReference>
<dbReference type="Pfam" id="PF00849">
    <property type="entry name" value="PseudoU_synth_2"/>
    <property type="match status" value="1"/>
</dbReference>
<accession>A0AAP0MX79</accession>
<dbReference type="InterPro" id="IPR020103">
    <property type="entry name" value="PsdUridine_synth_cat_dom_sf"/>
</dbReference>
<comment type="caution">
    <text evidence="2">The sequence shown here is derived from an EMBL/GenBank/DDBJ whole genome shotgun (WGS) entry which is preliminary data.</text>
</comment>
<dbReference type="InterPro" id="IPR050188">
    <property type="entry name" value="RluA_PseudoU_synthase"/>
</dbReference>
<dbReference type="GO" id="GO:0000455">
    <property type="term" value="P:enzyme-directed rRNA pseudouridine synthesis"/>
    <property type="evidence" value="ECO:0007669"/>
    <property type="project" value="TreeGrafter"/>
</dbReference>
<evidence type="ECO:0000313" key="2">
    <source>
        <dbReference type="EMBL" id="KAK9223626.1"/>
    </source>
</evidence>
<protein>
    <recommendedName>
        <fullName evidence="1">Pseudouridine synthase RsuA/RluA-like domain-containing protein</fullName>
    </recommendedName>
</protein>
<dbReference type="Proteomes" id="UP001428341">
    <property type="component" value="Unassembled WGS sequence"/>
</dbReference>
<dbReference type="PANTHER" id="PTHR21600">
    <property type="entry name" value="MITOCHONDRIAL RNA PSEUDOURIDINE SYNTHASE"/>
    <property type="match status" value="1"/>
</dbReference>
<dbReference type="SUPFAM" id="SSF55120">
    <property type="entry name" value="Pseudouridine synthase"/>
    <property type="match status" value="1"/>
</dbReference>
<evidence type="ECO:0000259" key="1">
    <source>
        <dbReference type="Pfam" id="PF00849"/>
    </source>
</evidence>
<reference evidence="2 3" key="1">
    <citation type="submission" date="2024-05" db="EMBL/GenBank/DDBJ databases">
        <title>Haplotype-resolved chromosome-level genome assembly of Huyou (Citrus changshanensis).</title>
        <authorList>
            <person name="Miao C."/>
            <person name="Chen W."/>
            <person name="Wu Y."/>
            <person name="Wang L."/>
            <person name="Zhao S."/>
            <person name="Grierson D."/>
            <person name="Xu C."/>
            <person name="Chen K."/>
        </authorList>
    </citation>
    <scope>NUCLEOTIDE SEQUENCE [LARGE SCALE GENOMIC DNA]</scope>
    <source>
        <strain evidence="2">01-14</strain>
        <tissue evidence="2">Leaf</tissue>
    </source>
</reference>
<dbReference type="GO" id="GO:0003723">
    <property type="term" value="F:RNA binding"/>
    <property type="evidence" value="ECO:0007669"/>
    <property type="project" value="InterPro"/>
</dbReference>
<dbReference type="Gene3D" id="3.30.2350.10">
    <property type="entry name" value="Pseudouridine synthase"/>
    <property type="match status" value="1"/>
</dbReference>
<proteinExistence type="predicted"/>
<dbReference type="EMBL" id="JBCGBO010000002">
    <property type="protein sequence ID" value="KAK9223626.1"/>
    <property type="molecule type" value="Genomic_DNA"/>
</dbReference>